<accession>A0AA39QWZ4</accession>
<protein>
    <recommendedName>
        <fullName evidence="4">DUF4185 domain-containing protein</fullName>
    </recommendedName>
</protein>
<proteinExistence type="predicted"/>
<evidence type="ECO:0000256" key="1">
    <source>
        <dbReference type="SAM" id="MobiDB-lite"/>
    </source>
</evidence>
<feature type="region of interest" description="Disordered" evidence="1">
    <location>
        <begin position="344"/>
        <end position="382"/>
    </location>
</feature>
<dbReference type="EMBL" id="JAFEKC020000017">
    <property type="protein sequence ID" value="KAK0509926.1"/>
    <property type="molecule type" value="Genomic_DNA"/>
</dbReference>
<organism evidence="2 3">
    <name type="scientific">Cladonia borealis</name>
    <dbReference type="NCBI Taxonomy" id="184061"/>
    <lineage>
        <taxon>Eukaryota</taxon>
        <taxon>Fungi</taxon>
        <taxon>Dikarya</taxon>
        <taxon>Ascomycota</taxon>
        <taxon>Pezizomycotina</taxon>
        <taxon>Lecanoromycetes</taxon>
        <taxon>OSLEUM clade</taxon>
        <taxon>Lecanoromycetidae</taxon>
        <taxon>Lecanorales</taxon>
        <taxon>Lecanorineae</taxon>
        <taxon>Cladoniaceae</taxon>
        <taxon>Cladonia</taxon>
    </lineage>
</organism>
<dbReference type="AlphaFoldDB" id="A0AA39QWZ4"/>
<comment type="caution">
    <text evidence="2">The sequence shown here is derived from an EMBL/GenBank/DDBJ whole genome shotgun (WGS) entry which is preliminary data.</text>
</comment>
<reference evidence="2" key="1">
    <citation type="submission" date="2023-03" db="EMBL/GenBank/DDBJ databases">
        <title>Complete genome of Cladonia borealis.</title>
        <authorList>
            <person name="Park H."/>
        </authorList>
    </citation>
    <scope>NUCLEOTIDE SEQUENCE</scope>
    <source>
        <strain evidence="2">ANT050790</strain>
    </source>
</reference>
<gene>
    <name evidence="2" type="ORF">JMJ35_007320</name>
</gene>
<evidence type="ECO:0000313" key="3">
    <source>
        <dbReference type="Proteomes" id="UP001166286"/>
    </source>
</evidence>
<evidence type="ECO:0000313" key="2">
    <source>
        <dbReference type="EMBL" id="KAK0509926.1"/>
    </source>
</evidence>
<keyword evidence="3" id="KW-1185">Reference proteome</keyword>
<sequence length="848" mass="90206">MKINPYLDRVAVILVITGPLLSICNGKPQLHGHQHGNAPVRLVERPTASTTSSFLHPASSASVLPVLAKTEIGNGSNYHDCDLLDTTADAKLLTTDEPVPQAELKLRESQNPPVAFPVRRRFRFQSTHTLSDGVVTGAEQGSNPEGMLLAASSSIMPYATSALPSNRPVDDEWPLNCVPSNKDINQQHPVHDAPESHPANIIFPRQDDGYQSFVLGGFSNPTASAPIASATATSLCPGSNGTTYTSAAGINYQIICDVDYPDNDYPFELVDSFGGCVQKCDAYNYDNHHVQCLAALFVPSREGDTNDCYLKSSIANPVAGALSIQGAIRLGYATTSTTSFASASMASSTNSGNGQTNLPSTTSSTSVTQTSSSSTPYATPPSESIVSAPGIAYASGSSVITPKVVQSNLQGPTENTPTKQYLNIAEPASITLPNNLLTVGVNSDITTNYGLSPETGALEINSSTQSYLSPLTDTPHLSRDGGKGGILNGEHLFIFCDTGSYSTTTSTQNGSFLGFVSSSVAIDVGMNGLQGDALSLQDGIGEWSDNAGRMRGFAPLTEGELAYNLAMQGQGQRYAIWPESSIIPLDATIGLIYAPIVYDNVNMDTKAAVFTYTGTTLLTITAGGKGGPVAQRPVDKIFDQDEVEWGCIGGIRSWGPSGIGADDGYVYLFGNTAGGLLLARVAPADVSDKDSFEYWDGNAWSTDMPTSSSTAYFIEGAFMDVDVYYSPRHLTFVIVYVTIYADSTFYYRYLEADQAILPPFAPRGDSSSDYVENILKYSWSEEQVLYKASPGLSGKYIYSGGVHLGYYGSDDILNGGSKMLLSWTAPTGLDPSTLTSEYQIPTAEITWA</sequence>
<name>A0AA39QWZ4_9LECA</name>
<evidence type="ECO:0008006" key="4">
    <source>
        <dbReference type="Google" id="ProtNLM"/>
    </source>
</evidence>
<feature type="compositionally biased region" description="Low complexity" evidence="1">
    <location>
        <begin position="360"/>
        <end position="382"/>
    </location>
</feature>
<dbReference type="Proteomes" id="UP001166286">
    <property type="component" value="Unassembled WGS sequence"/>
</dbReference>